<protein>
    <submittedName>
        <fullName evidence="4">IS5 family transposase</fullName>
    </submittedName>
</protein>
<evidence type="ECO:0000256" key="1">
    <source>
        <dbReference type="SAM" id="Phobius"/>
    </source>
</evidence>
<proteinExistence type="predicted"/>
<keyword evidence="1" id="KW-0812">Transmembrane</keyword>
<evidence type="ECO:0000313" key="4">
    <source>
        <dbReference type="EMBL" id="MBB4080796.1"/>
    </source>
</evidence>
<reference evidence="4 5" key="1">
    <citation type="submission" date="2020-08" db="EMBL/GenBank/DDBJ databases">
        <title>Genomic Encyclopedia of Type Strains, Phase IV (KMG-IV): sequencing the most valuable type-strain genomes for metagenomic binning, comparative biology and taxonomic classification.</title>
        <authorList>
            <person name="Goeker M."/>
        </authorList>
    </citation>
    <scope>NUCLEOTIDE SEQUENCE [LARGE SCALE GENOMIC DNA]</scope>
    <source>
        <strain evidence="4 5">DSM 105137</strain>
    </source>
</reference>
<dbReference type="RefSeq" id="WP_183497015.1">
    <property type="nucleotide sequence ID" value="NZ_JACIFF010000009.1"/>
</dbReference>
<gene>
    <name evidence="4" type="ORF">GGR28_003431</name>
</gene>
<dbReference type="GO" id="GO:0006313">
    <property type="term" value="P:DNA transposition"/>
    <property type="evidence" value="ECO:0007669"/>
    <property type="project" value="InterPro"/>
</dbReference>
<organism evidence="4 5">
    <name type="scientific">Neolewinella aquimaris</name>
    <dbReference type="NCBI Taxonomy" id="1835722"/>
    <lineage>
        <taxon>Bacteria</taxon>
        <taxon>Pseudomonadati</taxon>
        <taxon>Bacteroidota</taxon>
        <taxon>Saprospiria</taxon>
        <taxon>Saprospirales</taxon>
        <taxon>Lewinellaceae</taxon>
        <taxon>Neolewinella</taxon>
    </lineage>
</organism>
<sequence>MKGSLPNQDQSDLFRNRLISIISLDHELCRLAEEIDWGWIDGELDGYYAREGRPSIPVRTMVGMLLLKRMYDQSDESVLARWVENPYWQYFTGETYFQHRPPFDPTDFVYFRKRVGEAGMEKILSLTVRLHCGSEVEEEVLVDTTVQEKNVTYPTDTKLALKIIKYCWAYGEQEGITWRQSYRFVVKRLRLATYNGSHPRRRRAARRGQRKLRTIAGRLVRDLRRKLSPEALAYYADALDLFEQVLAQRRSTKNKRYSLHEPAVWCIAKGKVHRKYEFGCKVSVARTALSGIIVGMKSFVGNPYDGDTLATALAQVQRVREDAGGDRPRTAVVDRGYRGRKHVSGTQVLIPGRGTKEQTYYEKQKQRKRFRRRAGIEPVIGHLKDDHRMRRNFLSGELGDAVNCLLAGAAFNLVKRLNQLKMLPVMVMLVLIQLAVVIFYACVELLNRVNLSTAYHRRTAMGAIQPQTGPRNMFFRDDYVDLGNTFSHRILAEKPLCHLKK</sequence>
<dbReference type="InterPro" id="IPR047710">
    <property type="entry name" value="Transpos_IS5-like"/>
</dbReference>
<dbReference type="GO" id="GO:0003677">
    <property type="term" value="F:DNA binding"/>
    <property type="evidence" value="ECO:0007669"/>
    <property type="project" value="InterPro"/>
</dbReference>
<dbReference type="Pfam" id="PF05598">
    <property type="entry name" value="DUF772"/>
    <property type="match status" value="1"/>
</dbReference>
<evidence type="ECO:0000259" key="2">
    <source>
        <dbReference type="Pfam" id="PF01609"/>
    </source>
</evidence>
<dbReference type="PANTHER" id="PTHR33803">
    <property type="entry name" value="IS1478 TRANSPOSASE"/>
    <property type="match status" value="1"/>
</dbReference>
<evidence type="ECO:0000259" key="3">
    <source>
        <dbReference type="Pfam" id="PF05598"/>
    </source>
</evidence>
<dbReference type="InterPro" id="IPR008490">
    <property type="entry name" value="Transposase_InsH_N"/>
</dbReference>
<dbReference type="Proteomes" id="UP000576209">
    <property type="component" value="Unassembled WGS sequence"/>
</dbReference>
<feature type="transmembrane region" description="Helical" evidence="1">
    <location>
        <begin position="422"/>
        <end position="443"/>
    </location>
</feature>
<dbReference type="GO" id="GO:0004803">
    <property type="term" value="F:transposase activity"/>
    <property type="evidence" value="ECO:0007669"/>
    <property type="project" value="InterPro"/>
</dbReference>
<evidence type="ECO:0000313" key="5">
    <source>
        <dbReference type="Proteomes" id="UP000576209"/>
    </source>
</evidence>
<keyword evidence="1" id="KW-0472">Membrane</keyword>
<dbReference type="Pfam" id="PF01609">
    <property type="entry name" value="DDE_Tnp_1"/>
    <property type="match status" value="1"/>
</dbReference>
<dbReference type="EMBL" id="JACIFF010000009">
    <property type="protein sequence ID" value="MBB4080796.1"/>
    <property type="molecule type" value="Genomic_DNA"/>
</dbReference>
<feature type="domain" description="Transposase InsH N-terminal" evidence="3">
    <location>
        <begin position="20"/>
        <end position="114"/>
    </location>
</feature>
<dbReference type="AlphaFoldDB" id="A0A840EIS9"/>
<dbReference type="PANTHER" id="PTHR33803:SF3">
    <property type="entry name" value="BLL1974 PROTEIN"/>
    <property type="match status" value="1"/>
</dbReference>
<keyword evidence="5" id="KW-1185">Reference proteome</keyword>
<keyword evidence="1" id="KW-1133">Transmembrane helix</keyword>
<dbReference type="NCBIfam" id="NF033578">
    <property type="entry name" value="transpos_IS5_1"/>
    <property type="match status" value="1"/>
</dbReference>
<accession>A0A840EIS9</accession>
<feature type="domain" description="Transposase IS4-like" evidence="2">
    <location>
        <begin position="269"/>
        <end position="407"/>
    </location>
</feature>
<comment type="caution">
    <text evidence="4">The sequence shown here is derived from an EMBL/GenBank/DDBJ whole genome shotgun (WGS) entry which is preliminary data.</text>
</comment>
<dbReference type="InterPro" id="IPR002559">
    <property type="entry name" value="Transposase_11"/>
</dbReference>
<name>A0A840EIS9_9BACT</name>